<evidence type="ECO:0000256" key="1">
    <source>
        <dbReference type="SAM" id="Phobius"/>
    </source>
</evidence>
<evidence type="ECO:0000313" key="2">
    <source>
        <dbReference type="EMBL" id="KAF4487747.1"/>
    </source>
</evidence>
<keyword evidence="1" id="KW-0472">Membrane</keyword>
<organism evidence="2 3">
    <name type="scientific">Fusarium agapanthi</name>
    <dbReference type="NCBI Taxonomy" id="1803897"/>
    <lineage>
        <taxon>Eukaryota</taxon>
        <taxon>Fungi</taxon>
        <taxon>Dikarya</taxon>
        <taxon>Ascomycota</taxon>
        <taxon>Pezizomycotina</taxon>
        <taxon>Sordariomycetes</taxon>
        <taxon>Hypocreomycetidae</taxon>
        <taxon>Hypocreales</taxon>
        <taxon>Nectriaceae</taxon>
        <taxon>Fusarium</taxon>
        <taxon>Fusarium fujikuroi species complex</taxon>
    </lineage>
</organism>
<protein>
    <submittedName>
        <fullName evidence="2">Uncharacterized protein</fullName>
    </submittedName>
</protein>
<keyword evidence="3" id="KW-1185">Reference proteome</keyword>
<comment type="caution">
    <text evidence="2">The sequence shown here is derived from an EMBL/GenBank/DDBJ whole genome shotgun (WGS) entry which is preliminary data.</text>
</comment>
<gene>
    <name evidence="2" type="ORF">FAGAP_11394</name>
</gene>
<evidence type="ECO:0000313" key="3">
    <source>
        <dbReference type="Proteomes" id="UP000737391"/>
    </source>
</evidence>
<proteinExistence type="predicted"/>
<dbReference type="AlphaFoldDB" id="A0A9P5AZZ1"/>
<accession>A0A9P5AZZ1</accession>
<keyword evidence="1" id="KW-0812">Transmembrane</keyword>
<name>A0A9P5AZZ1_9HYPO</name>
<dbReference type="Gene3D" id="2.120.10.70">
    <property type="entry name" value="Fucose-specific lectin"/>
    <property type="match status" value="1"/>
</dbReference>
<keyword evidence="1" id="KW-1133">Transmembrane helix</keyword>
<dbReference type="OrthoDB" id="4977986at2759"/>
<sequence length="354" mass="40459">MQVPSLEPDLILPILFICLVLVCILCTSYLILVIVVIRLTIHAQRSLPIEVKEQKDIAKGKVKEKVKEEVEKNIKKLTDPVQDLFHSAQDHLKHSKNPFTQQPISHYFHSDPPSANMSHIQNMVAVAQNDGNTILFQINKNYEIIFYESRTPSERIPRKKYDMNTLNIKGNPIKVNPKFPIISAVAFTQPRVLRWQSSGKRHVVTYIYFFADPATKKVRVYYVDRDSLFLREINRVGDKNEDWNDGMDFNYKDYTICEVSGLAANVFQSTGDKKSFQVKICYQRDGADEFSDVSYYVVGVIDEWSTRPNVTEAQMLILDRTVLRLGADAGHHTCSSGGTVYIESVTMASYLKLV</sequence>
<reference evidence="2" key="1">
    <citation type="submission" date="2020-01" db="EMBL/GenBank/DDBJ databases">
        <title>Identification and distribution of gene clusters putatively required for synthesis of sphingolipid metabolism inhibitors in phylogenetically diverse species of the filamentous fungus Fusarium.</title>
        <authorList>
            <person name="Kim H.-S."/>
            <person name="Busman M."/>
            <person name="Brown D.W."/>
            <person name="Divon H."/>
            <person name="Uhlig S."/>
            <person name="Proctor R.H."/>
        </authorList>
    </citation>
    <scope>NUCLEOTIDE SEQUENCE</scope>
    <source>
        <strain evidence="2">NRRL 31653</strain>
    </source>
</reference>
<dbReference type="EMBL" id="LUFC02001057">
    <property type="protein sequence ID" value="KAF4487747.1"/>
    <property type="molecule type" value="Genomic_DNA"/>
</dbReference>
<feature type="transmembrane region" description="Helical" evidence="1">
    <location>
        <begin position="12"/>
        <end position="37"/>
    </location>
</feature>
<dbReference type="Proteomes" id="UP000737391">
    <property type="component" value="Unassembled WGS sequence"/>
</dbReference>